<accession>A0A5B7JBK4</accession>
<feature type="compositionally biased region" description="Basic residues" evidence="1">
    <location>
        <begin position="18"/>
        <end position="28"/>
    </location>
</feature>
<name>A0A5B7JBK4_PORTR</name>
<reference evidence="2 3" key="1">
    <citation type="submission" date="2019-05" db="EMBL/GenBank/DDBJ databases">
        <title>Another draft genome of Portunus trituberculatus and its Hox gene families provides insights of decapod evolution.</title>
        <authorList>
            <person name="Jeong J.-H."/>
            <person name="Song I."/>
            <person name="Kim S."/>
            <person name="Choi T."/>
            <person name="Kim D."/>
            <person name="Ryu S."/>
            <person name="Kim W."/>
        </authorList>
    </citation>
    <scope>NUCLEOTIDE SEQUENCE [LARGE SCALE GENOMIC DNA]</scope>
    <source>
        <tissue evidence="2">Muscle</tissue>
    </source>
</reference>
<sequence length="45" mass="4898">MVQRSVTRPSLSSLAPTRARRWSGRSMHRPGTSTASVQDNTVSLA</sequence>
<protein>
    <submittedName>
        <fullName evidence="2">Uncharacterized protein</fullName>
    </submittedName>
</protein>
<gene>
    <name evidence="2" type="ORF">E2C01_086473</name>
</gene>
<proteinExistence type="predicted"/>
<organism evidence="2 3">
    <name type="scientific">Portunus trituberculatus</name>
    <name type="common">Swimming crab</name>
    <name type="synonym">Neptunus trituberculatus</name>
    <dbReference type="NCBI Taxonomy" id="210409"/>
    <lineage>
        <taxon>Eukaryota</taxon>
        <taxon>Metazoa</taxon>
        <taxon>Ecdysozoa</taxon>
        <taxon>Arthropoda</taxon>
        <taxon>Crustacea</taxon>
        <taxon>Multicrustacea</taxon>
        <taxon>Malacostraca</taxon>
        <taxon>Eumalacostraca</taxon>
        <taxon>Eucarida</taxon>
        <taxon>Decapoda</taxon>
        <taxon>Pleocyemata</taxon>
        <taxon>Brachyura</taxon>
        <taxon>Eubrachyura</taxon>
        <taxon>Portunoidea</taxon>
        <taxon>Portunidae</taxon>
        <taxon>Portuninae</taxon>
        <taxon>Portunus</taxon>
    </lineage>
</organism>
<dbReference type="AlphaFoldDB" id="A0A5B7JBK4"/>
<dbReference type="Proteomes" id="UP000324222">
    <property type="component" value="Unassembled WGS sequence"/>
</dbReference>
<evidence type="ECO:0000313" key="2">
    <source>
        <dbReference type="EMBL" id="MPC91436.1"/>
    </source>
</evidence>
<feature type="compositionally biased region" description="Polar residues" evidence="1">
    <location>
        <begin position="31"/>
        <end position="45"/>
    </location>
</feature>
<dbReference type="EMBL" id="VSRR010087766">
    <property type="protein sequence ID" value="MPC91436.1"/>
    <property type="molecule type" value="Genomic_DNA"/>
</dbReference>
<comment type="caution">
    <text evidence="2">The sequence shown here is derived from an EMBL/GenBank/DDBJ whole genome shotgun (WGS) entry which is preliminary data.</text>
</comment>
<feature type="region of interest" description="Disordered" evidence="1">
    <location>
        <begin position="1"/>
        <end position="45"/>
    </location>
</feature>
<keyword evidence="3" id="KW-1185">Reference proteome</keyword>
<feature type="compositionally biased region" description="Polar residues" evidence="1">
    <location>
        <begin position="1"/>
        <end position="15"/>
    </location>
</feature>
<evidence type="ECO:0000313" key="3">
    <source>
        <dbReference type="Proteomes" id="UP000324222"/>
    </source>
</evidence>
<evidence type="ECO:0000256" key="1">
    <source>
        <dbReference type="SAM" id="MobiDB-lite"/>
    </source>
</evidence>